<dbReference type="Proteomes" id="UP000814140">
    <property type="component" value="Unassembled WGS sequence"/>
</dbReference>
<accession>A0ACB8TGT8</accession>
<keyword evidence="2" id="KW-1185">Reference proteome</keyword>
<reference evidence="1" key="1">
    <citation type="submission" date="2021-03" db="EMBL/GenBank/DDBJ databases">
        <authorList>
            <consortium name="DOE Joint Genome Institute"/>
            <person name="Ahrendt S."/>
            <person name="Looney B.P."/>
            <person name="Miyauchi S."/>
            <person name="Morin E."/>
            <person name="Drula E."/>
            <person name="Courty P.E."/>
            <person name="Chicoki N."/>
            <person name="Fauchery L."/>
            <person name="Kohler A."/>
            <person name="Kuo A."/>
            <person name="Labutti K."/>
            <person name="Pangilinan J."/>
            <person name="Lipzen A."/>
            <person name="Riley R."/>
            <person name="Andreopoulos W."/>
            <person name="He G."/>
            <person name="Johnson J."/>
            <person name="Barry K.W."/>
            <person name="Grigoriev I.V."/>
            <person name="Nagy L."/>
            <person name="Hibbett D."/>
            <person name="Henrissat B."/>
            <person name="Matheny P.B."/>
            <person name="Labbe J."/>
            <person name="Martin F."/>
        </authorList>
    </citation>
    <scope>NUCLEOTIDE SEQUENCE</scope>
    <source>
        <strain evidence="1">HHB10654</strain>
    </source>
</reference>
<reference evidence="1" key="2">
    <citation type="journal article" date="2022" name="New Phytol.">
        <title>Evolutionary transition to the ectomycorrhizal habit in the genomes of a hyperdiverse lineage of mushroom-forming fungi.</title>
        <authorList>
            <person name="Looney B."/>
            <person name="Miyauchi S."/>
            <person name="Morin E."/>
            <person name="Drula E."/>
            <person name="Courty P.E."/>
            <person name="Kohler A."/>
            <person name="Kuo A."/>
            <person name="LaButti K."/>
            <person name="Pangilinan J."/>
            <person name="Lipzen A."/>
            <person name="Riley R."/>
            <person name="Andreopoulos W."/>
            <person name="He G."/>
            <person name="Johnson J."/>
            <person name="Nolan M."/>
            <person name="Tritt A."/>
            <person name="Barry K.W."/>
            <person name="Grigoriev I.V."/>
            <person name="Nagy L.G."/>
            <person name="Hibbett D."/>
            <person name="Henrissat B."/>
            <person name="Matheny P.B."/>
            <person name="Labbe J."/>
            <person name="Martin F.M."/>
        </authorList>
    </citation>
    <scope>NUCLEOTIDE SEQUENCE</scope>
    <source>
        <strain evidence="1">HHB10654</strain>
    </source>
</reference>
<organism evidence="1 2">
    <name type="scientific">Artomyces pyxidatus</name>
    <dbReference type="NCBI Taxonomy" id="48021"/>
    <lineage>
        <taxon>Eukaryota</taxon>
        <taxon>Fungi</taxon>
        <taxon>Dikarya</taxon>
        <taxon>Basidiomycota</taxon>
        <taxon>Agaricomycotina</taxon>
        <taxon>Agaricomycetes</taxon>
        <taxon>Russulales</taxon>
        <taxon>Auriscalpiaceae</taxon>
        <taxon>Artomyces</taxon>
    </lineage>
</organism>
<name>A0ACB8TGT8_9AGAM</name>
<comment type="caution">
    <text evidence="1">The sequence shown here is derived from an EMBL/GenBank/DDBJ whole genome shotgun (WGS) entry which is preliminary data.</text>
</comment>
<proteinExistence type="predicted"/>
<dbReference type="EMBL" id="MU277189">
    <property type="protein sequence ID" value="KAI0067605.1"/>
    <property type="molecule type" value="Genomic_DNA"/>
</dbReference>
<gene>
    <name evidence="1" type="ORF">BV25DRAFT_837905</name>
</gene>
<evidence type="ECO:0000313" key="2">
    <source>
        <dbReference type="Proteomes" id="UP000814140"/>
    </source>
</evidence>
<evidence type="ECO:0000313" key="1">
    <source>
        <dbReference type="EMBL" id="KAI0067605.1"/>
    </source>
</evidence>
<sequence>MLLLTDAVTRSRAAAADSFWSCHALQPAGPAQISMPHAYARRVPSSSHQSRAYI</sequence>
<protein>
    <submittedName>
        <fullName evidence="1">Uncharacterized protein</fullName>
    </submittedName>
</protein>